<accession>A0ABT8N5G4</accession>
<feature type="domain" description="FAD/NAD(P)-binding" evidence="5">
    <location>
        <begin position="3"/>
        <end position="283"/>
    </location>
</feature>
<sequence>MIYDCAIIGGGPAGLNAALVLGRSRRNTVLFDDNSGRNLVTRESHGFLTRDGIQPEEFKRLARQDIAKYDCVEMKKKMIVHVERLSKTHYELTTEDGEAFHSTKIILAAGVKEQLPNIPDIEKFYGTSLYSCPYCDGWELQDQPLAVIADKNVYELAKKVYTWSRDLIVFTNGIGRLEEAEKAKLIEHGIKVYEDILGGLEGENGQLRSVRLEDGTLIDRIGGFITPAWSHSTPFADELGCEQNSYGGIKTDEYGRTNIWNVYAAGDASLIVPSQLVIAAGEGSAAAIGVNGDLTNEFFTAEEQ</sequence>
<name>A0ABT8N5G4_9BACL</name>
<evidence type="ECO:0000256" key="4">
    <source>
        <dbReference type="ARBA" id="ARBA00023002"/>
    </source>
</evidence>
<protein>
    <submittedName>
        <fullName evidence="6">NAD(P)/FAD-dependent oxidoreductase</fullName>
    </submittedName>
</protein>
<keyword evidence="7" id="KW-1185">Reference proteome</keyword>
<dbReference type="PRINTS" id="PR00368">
    <property type="entry name" value="FADPNR"/>
</dbReference>
<evidence type="ECO:0000313" key="7">
    <source>
        <dbReference type="Proteomes" id="UP001172055"/>
    </source>
</evidence>
<organism evidence="6 7">
    <name type="scientific">Planococcus shixiaomingii</name>
    <dbReference type="NCBI Taxonomy" id="3058393"/>
    <lineage>
        <taxon>Bacteria</taxon>
        <taxon>Bacillati</taxon>
        <taxon>Bacillota</taxon>
        <taxon>Bacilli</taxon>
        <taxon>Bacillales</taxon>
        <taxon>Caryophanaceae</taxon>
        <taxon>Planococcus</taxon>
    </lineage>
</organism>
<dbReference type="SUPFAM" id="SSF51905">
    <property type="entry name" value="FAD/NAD(P)-binding domain"/>
    <property type="match status" value="1"/>
</dbReference>
<comment type="caution">
    <text evidence="6">The sequence shown here is derived from an EMBL/GenBank/DDBJ whole genome shotgun (WGS) entry which is preliminary data.</text>
</comment>
<keyword evidence="3" id="KW-0285">Flavoprotein</keyword>
<evidence type="ECO:0000313" key="6">
    <source>
        <dbReference type="EMBL" id="MDN7243114.1"/>
    </source>
</evidence>
<evidence type="ECO:0000256" key="1">
    <source>
        <dbReference type="ARBA" id="ARBA00001974"/>
    </source>
</evidence>
<comment type="cofactor">
    <cofactor evidence="1">
        <name>FAD</name>
        <dbReference type="ChEBI" id="CHEBI:57692"/>
    </cofactor>
</comment>
<dbReference type="Gene3D" id="3.50.50.60">
    <property type="entry name" value="FAD/NAD(P)-binding domain"/>
    <property type="match status" value="2"/>
</dbReference>
<evidence type="ECO:0000256" key="2">
    <source>
        <dbReference type="ARBA" id="ARBA00011738"/>
    </source>
</evidence>
<dbReference type="PRINTS" id="PR00469">
    <property type="entry name" value="PNDRDTASEII"/>
</dbReference>
<gene>
    <name evidence="6" type="ORF">QWY14_15025</name>
</gene>
<comment type="subunit">
    <text evidence="2">Homodimer.</text>
</comment>
<proteinExistence type="predicted"/>
<dbReference type="Proteomes" id="UP001172055">
    <property type="component" value="Unassembled WGS sequence"/>
</dbReference>
<dbReference type="RefSeq" id="WP_301724663.1">
    <property type="nucleotide sequence ID" value="NZ_JAUJWV010000003.1"/>
</dbReference>
<reference evidence="6 7" key="1">
    <citation type="submission" date="2023-06" db="EMBL/GenBank/DDBJ databases">
        <title>Novel species in genus Planococcus.</title>
        <authorList>
            <person name="Ning S."/>
        </authorList>
    </citation>
    <scope>NUCLEOTIDE SEQUENCE [LARGE SCALE GENOMIC DNA]</scope>
    <source>
        <strain evidence="6 7">N028</strain>
    </source>
</reference>
<evidence type="ECO:0000259" key="5">
    <source>
        <dbReference type="Pfam" id="PF07992"/>
    </source>
</evidence>
<dbReference type="PANTHER" id="PTHR48105">
    <property type="entry name" value="THIOREDOXIN REDUCTASE 1-RELATED-RELATED"/>
    <property type="match status" value="1"/>
</dbReference>
<evidence type="ECO:0000256" key="3">
    <source>
        <dbReference type="ARBA" id="ARBA00022630"/>
    </source>
</evidence>
<dbReference type="InterPro" id="IPR050097">
    <property type="entry name" value="Ferredoxin-NADP_redctase_2"/>
</dbReference>
<dbReference type="InterPro" id="IPR036188">
    <property type="entry name" value="FAD/NAD-bd_sf"/>
</dbReference>
<keyword evidence="4" id="KW-0560">Oxidoreductase</keyword>
<dbReference type="Pfam" id="PF07992">
    <property type="entry name" value="Pyr_redox_2"/>
    <property type="match status" value="1"/>
</dbReference>
<dbReference type="EMBL" id="JAUJWV010000003">
    <property type="protein sequence ID" value="MDN7243114.1"/>
    <property type="molecule type" value="Genomic_DNA"/>
</dbReference>
<dbReference type="InterPro" id="IPR023753">
    <property type="entry name" value="FAD/NAD-binding_dom"/>
</dbReference>